<feature type="signal peptide" evidence="1">
    <location>
        <begin position="1"/>
        <end position="31"/>
    </location>
</feature>
<evidence type="ECO:0000313" key="2">
    <source>
        <dbReference type="EMBL" id="SEL88627.1"/>
    </source>
</evidence>
<dbReference type="Proteomes" id="UP000199120">
    <property type="component" value="Unassembled WGS sequence"/>
</dbReference>
<evidence type="ECO:0000313" key="3">
    <source>
        <dbReference type="Proteomes" id="UP000199120"/>
    </source>
</evidence>
<accession>A0A1H7TXE9</accession>
<dbReference type="OrthoDB" id="9035771at2"/>
<evidence type="ECO:0008006" key="4">
    <source>
        <dbReference type="Google" id="ProtNLM"/>
    </source>
</evidence>
<organism evidence="2 3">
    <name type="scientific">Paraburkholderia caballeronis</name>
    <dbReference type="NCBI Taxonomy" id="416943"/>
    <lineage>
        <taxon>Bacteria</taxon>
        <taxon>Pseudomonadati</taxon>
        <taxon>Pseudomonadota</taxon>
        <taxon>Betaproteobacteria</taxon>
        <taxon>Burkholderiales</taxon>
        <taxon>Burkholderiaceae</taxon>
        <taxon>Paraburkholderia</taxon>
    </lineage>
</organism>
<dbReference type="EMBL" id="FOAJ01000016">
    <property type="protein sequence ID" value="SEL88627.1"/>
    <property type="molecule type" value="Genomic_DNA"/>
</dbReference>
<proteinExistence type="predicted"/>
<keyword evidence="3" id="KW-1185">Reference proteome</keyword>
<sequence>MNTKNRTTPMRTLIAALLAGGALIGATNASAQQAAPFALRADMNSADYGNAHLMPVGLQLSIGWHNDRYWDGHRYWAHDEWMHRHPHDPGPPHYRDHRPPPRY</sequence>
<dbReference type="RefSeq" id="WP_090549436.1">
    <property type="nucleotide sequence ID" value="NZ_FNSR01000002.1"/>
</dbReference>
<gene>
    <name evidence="2" type="ORF">SAMN05192542_116114</name>
</gene>
<reference evidence="3" key="1">
    <citation type="submission" date="2016-10" db="EMBL/GenBank/DDBJ databases">
        <authorList>
            <person name="Varghese N."/>
            <person name="Submissions S."/>
        </authorList>
    </citation>
    <scope>NUCLEOTIDE SEQUENCE [LARGE SCALE GENOMIC DNA]</scope>
    <source>
        <strain evidence="3">LMG 26416</strain>
    </source>
</reference>
<protein>
    <recommendedName>
        <fullName evidence="4">PXPV repeat-containing protein</fullName>
    </recommendedName>
</protein>
<evidence type="ECO:0000256" key="1">
    <source>
        <dbReference type="SAM" id="SignalP"/>
    </source>
</evidence>
<feature type="chain" id="PRO_5030029314" description="PXPV repeat-containing protein" evidence="1">
    <location>
        <begin position="32"/>
        <end position="103"/>
    </location>
</feature>
<dbReference type="AlphaFoldDB" id="A0A1H7TXE9"/>
<name>A0A1H7TXE9_9BURK</name>
<keyword evidence="1" id="KW-0732">Signal</keyword>